<dbReference type="Proteomes" id="UP001626550">
    <property type="component" value="Unassembled WGS sequence"/>
</dbReference>
<proteinExistence type="predicted"/>
<sequence length="119" mass="13418">MEINTAEASNQDNDFGDIGSLARYEIIKKKRRSLFRRITATKSIPESIEESPMATSPKANAEFSNRRKHFVLFKKKKYSMASDTIDSVFESSLNSPIIKSTRSASVAVMTHFALYHISP</sequence>
<reference evidence="1 2" key="1">
    <citation type="submission" date="2024-11" db="EMBL/GenBank/DDBJ databases">
        <title>Adaptive evolution of stress response genes in parasites aligns with host niche diversity.</title>
        <authorList>
            <person name="Hahn C."/>
            <person name="Resl P."/>
        </authorList>
    </citation>
    <scope>NUCLEOTIDE SEQUENCE [LARGE SCALE GENOMIC DNA]</scope>
    <source>
        <strain evidence="1">EGGRZ-B1_66</strain>
        <tissue evidence="1">Body</tissue>
    </source>
</reference>
<name>A0ABD2PL28_9PLAT</name>
<protein>
    <submittedName>
        <fullName evidence="1">Uncharacterized protein</fullName>
    </submittedName>
</protein>
<dbReference type="AlphaFoldDB" id="A0ABD2PL28"/>
<comment type="caution">
    <text evidence="1">The sequence shown here is derived from an EMBL/GenBank/DDBJ whole genome shotgun (WGS) entry which is preliminary data.</text>
</comment>
<accession>A0ABD2PL28</accession>
<evidence type="ECO:0000313" key="2">
    <source>
        <dbReference type="Proteomes" id="UP001626550"/>
    </source>
</evidence>
<dbReference type="EMBL" id="JBJKFK010005634">
    <property type="protein sequence ID" value="KAL3308222.1"/>
    <property type="molecule type" value="Genomic_DNA"/>
</dbReference>
<evidence type="ECO:0000313" key="1">
    <source>
        <dbReference type="EMBL" id="KAL3308222.1"/>
    </source>
</evidence>
<organism evidence="1 2">
    <name type="scientific">Cichlidogyrus casuarinus</name>
    <dbReference type="NCBI Taxonomy" id="1844966"/>
    <lineage>
        <taxon>Eukaryota</taxon>
        <taxon>Metazoa</taxon>
        <taxon>Spiralia</taxon>
        <taxon>Lophotrochozoa</taxon>
        <taxon>Platyhelminthes</taxon>
        <taxon>Monogenea</taxon>
        <taxon>Monopisthocotylea</taxon>
        <taxon>Dactylogyridea</taxon>
        <taxon>Ancyrocephalidae</taxon>
        <taxon>Cichlidogyrus</taxon>
    </lineage>
</organism>
<keyword evidence="2" id="KW-1185">Reference proteome</keyword>
<gene>
    <name evidence="1" type="ORF">Ciccas_013250</name>
</gene>